<keyword evidence="2" id="KW-1185">Reference proteome</keyword>
<evidence type="ECO:0000313" key="1">
    <source>
        <dbReference type="EMBL" id="EGZ23600.1"/>
    </source>
</evidence>
<dbReference type="KEGG" id="psoj:PHYSODRAFT_412901"/>
<proteinExistence type="predicted"/>
<dbReference type="InParanoid" id="G4YU45"/>
<dbReference type="Proteomes" id="UP000002640">
    <property type="component" value="Unassembled WGS sequence"/>
</dbReference>
<dbReference type="AlphaFoldDB" id="G4YU45"/>
<evidence type="ECO:0000313" key="2">
    <source>
        <dbReference type="Proteomes" id="UP000002640"/>
    </source>
</evidence>
<feature type="non-terminal residue" evidence="1">
    <location>
        <position position="1"/>
    </location>
</feature>
<organism evidence="1 2">
    <name type="scientific">Phytophthora sojae (strain P6497)</name>
    <name type="common">Soybean stem and root rot agent</name>
    <name type="synonym">Phytophthora megasperma f. sp. glycines</name>
    <dbReference type="NCBI Taxonomy" id="1094619"/>
    <lineage>
        <taxon>Eukaryota</taxon>
        <taxon>Sar</taxon>
        <taxon>Stramenopiles</taxon>
        <taxon>Oomycota</taxon>
        <taxon>Peronosporomycetes</taxon>
        <taxon>Peronosporales</taxon>
        <taxon>Peronosporaceae</taxon>
        <taxon>Phytophthora</taxon>
    </lineage>
</organism>
<evidence type="ECO:0008006" key="3">
    <source>
        <dbReference type="Google" id="ProtNLM"/>
    </source>
</evidence>
<feature type="non-terminal residue" evidence="1">
    <location>
        <position position="82"/>
    </location>
</feature>
<dbReference type="RefSeq" id="XP_009518888.1">
    <property type="nucleotide sequence ID" value="XM_009520593.1"/>
</dbReference>
<accession>G4YU45</accession>
<gene>
    <name evidence="1" type="ORF">PHYSODRAFT_412901</name>
</gene>
<name>G4YU45_PHYSP</name>
<dbReference type="GeneID" id="20651765"/>
<sequence length="82" mass="9290">LLVRAYKRVLEFVIRRVSSKRYAAISMDGWSTFRRQSMINVTLLIPGLPAILWATKCTGDAVKTGEFIANFVVVEIDDIETQ</sequence>
<protein>
    <recommendedName>
        <fullName evidence="3">DUF659 domain-containing protein</fullName>
    </recommendedName>
</protein>
<dbReference type="EMBL" id="JH159152">
    <property type="protein sequence ID" value="EGZ23600.1"/>
    <property type="molecule type" value="Genomic_DNA"/>
</dbReference>
<reference evidence="1 2" key="1">
    <citation type="journal article" date="2006" name="Science">
        <title>Phytophthora genome sequences uncover evolutionary origins and mechanisms of pathogenesis.</title>
        <authorList>
            <person name="Tyler B.M."/>
            <person name="Tripathy S."/>
            <person name="Zhang X."/>
            <person name="Dehal P."/>
            <person name="Jiang R.H."/>
            <person name="Aerts A."/>
            <person name="Arredondo F.D."/>
            <person name="Baxter L."/>
            <person name="Bensasson D."/>
            <person name="Beynon J.L."/>
            <person name="Chapman J."/>
            <person name="Damasceno C.M."/>
            <person name="Dorrance A.E."/>
            <person name="Dou D."/>
            <person name="Dickerman A.W."/>
            <person name="Dubchak I.L."/>
            <person name="Garbelotto M."/>
            <person name="Gijzen M."/>
            <person name="Gordon S.G."/>
            <person name="Govers F."/>
            <person name="Grunwald N.J."/>
            <person name="Huang W."/>
            <person name="Ivors K.L."/>
            <person name="Jones R.W."/>
            <person name="Kamoun S."/>
            <person name="Krampis K."/>
            <person name="Lamour K.H."/>
            <person name="Lee M.K."/>
            <person name="McDonald W.H."/>
            <person name="Medina M."/>
            <person name="Meijer H.J."/>
            <person name="Nordberg E.K."/>
            <person name="Maclean D.J."/>
            <person name="Ospina-Giraldo M.D."/>
            <person name="Morris P.F."/>
            <person name="Phuntumart V."/>
            <person name="Putnam N.H."/>
            <person name="Rash S."/>
            <person name="Rose J.K."/>
            <person name="Sakihama Y."/>
            <person name="Salamov A.A."/>
            <person name="Savidor A."/>
            <person name="Scheuring C.F."/>
            <person name="Smith B.M."/>
            <person name="Sobral B.W."/>
            <person name="Terry A."/>
            <person name="Torto-Alalibo T.A."/>
            <person name="Win J."/>
            <person name="Xu Z."/>
            <person name="Zhang H."/>
            <person name="Grigoriev I.V."/>
            <person name="Rokhsar D.S."/>
            <person name="Boore J.L."/>
        </authorList>
    </citation>
    <scope>NUCLEOTIDE SEQUENCE [LARGE SCALE GENOMIC DNA]</scope>
    <source>
        <strain evidence="1 2">P6497</strain>
    </source>
</reference>